<evidence type="ECO:0008006" key="4">
    <source>
        <dbReference type="Google" id="ProtNLM"/>
    </source>
</evidence>
<accession>A0A1M6SZX8</accession>
<reference evidence="2 3" key="1">
    <citation type="submission" date="2016-11" db="EMBL/GenBank/DDBJ databases">
        <authorList>
            <person name="Jaros S."/>
            <person name="Januszkiewicz K."/>
            <person name="Wedrychowicz H."/>
        </authorList>
    </citation>
    <scope>NUCLEOTIDE SEQUENCE [LARGE SCALE GENOMIC DNA]</scope>
    <source>
        <strain evidence="2 3">DSM 43832</strain>
    </source>
</reference>
<name>A0A1M6SZX8_PSETH</name>
<dbReference type="EMBL" id="FRAP01000007">
    <property type="protein sequence ID" value="SHK50273.1"/>
    <property type="molecule type" value="Genomic_DNA"/>
</dbReference>
<evidence type="ECO:0000256" key="1">
    <source>
        <dbReference type="SAM" id="MobiDB-lite"/>
    </source>
</evidence>
<organism evidence="2 3">
    <name type="scientific">Pseudonocardia thermophila</name>
    <dbReference type="NCBI Taxonomy" id="1848"/>
    <lineage>
        <taxon>Bacteria</taxon>
        <taxon>Bacillati</taxon>
        <taxon>Actinomycetota</taxon>
        <taxon>Actinomycetes</taxon>
        <taxon>Pseudonocardiales</taxon>
        <taxon>Pseudonocardiaceae</taxon>
        <taxon>Pseudonocardia</taxon>
    </lineage>
</organism>
<dbReference type="Proteomes" id="UP000184363">
    <property type="component" value="Unassembled WGS sequence"/>
</dbReference>
<proteinExistence type="predicted"/>
<dbReference type="STRING" id="1848.SAMN05443637_10766"/>
<gene>
    <name evidence="2" type="ORF">SAMN05443637_10766</name>
</gene>
<feature type="region of interest" description="Disordered" evidence="1">
    <location>
        <begin position="1"/>
        <end position="23"/>
    </location>
</feature>
<feature type="compositionally biased region" description="Basic and acidic residues" evidence="1">
    <location>
        <begin position="14"/>
        <end position="23"/>
    </location>
</feature>
<dbReference type="OrthoDB" id="161242at2"/>
<evidence type="ECO:0000313" key="2">
    <source>
        <dbReference type="EMBL" id="SHK50273.1"/>
    </source>
</evidence>
<keyword evidence="3" id="KW-1185">Reference proteome</keyword>
<evidence type="ECO:0000313" key="3">
    <source>
        <dbReference type="Proteomes" id="UP000184363"/>
    </source>
</evidence>
<protein>
    <recommendedName>
        <fullName evidence="4">Cupin</fullName>
    </recommendedName>
</protein>
<sequence length="117" mass="12998">MGATHEQQDFDTPTETRESPHGRLDLVRIGGAEIGHLTREPGWCWTTVVRPVAGTEWCEAPHFQYRVSGTLRVRTCDGIEFDAAPGQVTALPAEHSAWVVGSEPVVDRWGASRYARR</sequence>
<dbReference type="AlphaFoldDB" id="A0A1M6SZX8"/>
<dbReference type="RefSeq" id="WP_073456936.1">
    <property type="nucleotide sequence ID" value="NZ_FRAP01000007.1"/>
</dbReference>